<keyword evidence="3" id="KW-1185">Reference proteome</keyword>
<reference evidence="2 3" key="1">
    <citation type="journal article" date="1998" name="Science">
        <title>Genome sequence of the nematode C. elegans: a platform for investigating biology.</title>
        <authorList>
            <consortium name="The C. elegans sequencing consortium"/>
            <person name="Sulson J.E."/>
            <person name="Waterston R."/>
        </authorList>
    </citation>
    <scope>NUCLEOTIDE SEQUENCE [LARGE SCALE GENOMIC DNA]</scope>
    <source>
        <strain evidence="2 3">Bristol N2</strain>
    </source>
</reference>
<dbReference type="GeneID" id="173221"/>
<dbReference type="UCSC" id="Y87G2A.1">
    <property type="organism name" value="c. elegans"/>
</dbReference>
<dbReference type="OrthoDB" id="5808382at2759"/>
<dbReference type="PANTHER" id="PTHR33936:SF24">
    <property type="entry name" value="C2H2-TYPE DOMAIN-CONTAINING PROTEIN"/>
    <property type="match status" value="1"/>
</dbReference>
<dbReference type="HOGENOM" id="CLU_398635_0_0_1"/>
<evidence type="ECO:0000313" key="3">
    <source>
        <dbReference type="Proteomes" id="UP000001940"/>
    </source>
</evidence>
<organism evidence="2 3">
    <name type="scientific">Caenorhabditis elegans</name>
    <dbReference type="NCBI Taxonomy" id="6239"/>
    <lineage>
        <taxon>Eukaryota</taxon>
        <taxon>Metazoa</taxon>
        <taxon>Ecdysozoa</taxon>
        <taxon>Nematoda</taxon>
        <taxon>Chromadorea</taxon>
        <taxon>Rhabditida</taxon>
        <taxon>Rhabditina</taxon>
        <taxon>Rhabditomorpha</taxon>
        <taxon>Rhabditoidea</taxon>
        <taxon>Rhabditidae</taxon>
        <taxon>Peloderinae</taxon>
        <taxon>Caenorhabditis</taxon>
    </lineage>
</organism>
<gene>
    <name evidence="2" type="ORF">CELE_Y87G2A.1</name>
    <name evidence="2 4" type="ORF">Y87G2A.1</name>
</gene>
<protein>
    <submittedName>
        <fullName evidence="2">Uncharacterized protein</fullName>
    </submittedName>
</protein>
<name>Q9U1Q6_CAEEL</name>
<dbReference type="eggNOG" id="ENOG502SH96">
    <property type="taxonomic scope" value="Eukaryota"/>
</dbReference>
<sequence>MSELDTVIKNAEEIAIQEDEEIIEEVIEEEQVPWLGPTDVMEGQGEYYQSEELLEHEMVEYEDAEPYQSFLPIRDGAPYFSLNLPDLLSKAHQITQDTGVIVRLTSCFNKKCQRQVACGGCLYTIKDYVSDIQWNNWTCINPQCFGEIRTTPDFRDIREVHGHTANCPPPDEIQIAVRIAVYDTRLLAEFTDTPLENLYFGAVERLKIDCADGFVLFPPFEVVKSTLEDHRHNKIYRKRFEMQNLRDKQRKMNMTPDEVVFAENTSGMIRFRRTKPFPMSICNVCGEEISSTNLPSQDQLISHYMYTHGRRMTIERYEFKDVNTFEQYLRELNSMGKYKFKRMGLADENMFYLCSHDDRLNKTGIGRATRLQQQSCHCTAFIRVFDWRIVSKREGATVTIDYCLEHQQHGYDLEPRHFGPRSATNSRGLPVAKDYVDYYTPEQYIREIDERRHRTQKLNDEVAAERLSIKRPVEVKNYVPPGRLRSLFGTRALAPPLAAQLAAGNTHPYVDVYAVDPLPRQSRQKFRQPIRTAYPKAQEQAPAAAAAPTSIEQSEPAGTSRQTETETEDLSIPPPRIYITQKPFTRLTERQNFKDIYTFNAVCKVEDMCMSLLNRLQDCQNPRVALGYREKIAAIVRKSTTDPGLCDEKSVEEIEKSWVLQKPIRGRPRKRVKLENGQEDGGGDLDEDDDVVMDDYEDGEENGDKKITASRRSESPKPASSSSEPPPPSTTEEASTSLADELPRVTREESTSSNTSGHVAGDVTTRSGRARKPPARLLDD</sequence>
<feature type="region of interest" description="Disordered" evidence="1">
    <location>
        <begin position="670"/>
        <end position="780"/>
    </location>
</feature>
<feature type="compositionally biased region" description="Polar residues" evidence="1">
    <location>
        <begin position="550"/>
        <end position="562"/>
    </location>
</feature>
<dbReference type="PeptideAtlas" id="Q9U1Q6"/>
<dbReference type="InterPro" id="IPR052797">
    <property type="entry name" value="RegFact_GeneExpr_CellDeath"/>
</dbReference>
<dbReference type="STRING" id="6239.Y87G2A.1.1"/>
<accession>Q9U1Q6</accession>
<evidence type="ECO:0000256" key="1">
    <source>
        <dbReference type="SAM" id="MobiDB-lite"/>
    </source>
</evidence>
<feature type="region of interest" description="Disordered" evidence="1">
    <location>
        <begin position="534"/>
        <end position="573"/>
    </location>
</feature>
<dbReference type="EMBL" id="BX284601">
    <property type="protein sequence ID" value="CAB60426.3"/>
    <property type="molecule type" value="Genomic_DNA"/>
</dbReference>
<evidence type="ECO:0007829" key="5">
    <source>
        <dbReference type="PeptideAtlas" id="Q9U1Q6"/>
    </source>
</evidence>
<feature type="compositionally biased region" description="Basic and acidic residues" evidence="1">
    <location>
        <begin position="702"/>
        <end position="715"/>
    </location>
</feature>
<evidence type="ECO:0000313" key="4">
    <source>
        <dbReference type="WormBase" id="Y87G2A.1"/>
    </source>
</evidence>
<feature type="compositionally biased region" description="Low complexity" evidence="1">
    <location>
        <begin position="534"/>
        <end position="548"/>
    </location>
</feature>
<dbReference type="AlphaFoldDB" id="Q9U1Q6"/>
<dbReference type="PANTHER" id="PTHR33936">
    <property type="entry name" value="PROTEIN CBG17840"/>
    <property type="match status" value="1"/>
</dbReference>
<dbReference type="Bgee" id="WBGene00013593">
    <property type="expression patterns" value="Expressed in embryo and 4 other cell types or tissues"/>
</dbReference>
<dbReference type="AGR" id="WB:WBGene00013593"/>
<keyword evidence="5" id="KW-1267">Proteomics identification</keyword>
<feature type="compositionally biased region" description="Basic and acidic residues" evidence="1">
    <location>
        <begin position="741"/>
        <end position="750"/>
    </location>
</feature>
<dbReference type="OMA" id="ARITIDY"/>
<dbReference type="InParanoid" id="Q9U1Q6"/>
<feature type="compositionally biased region" description="Acidic residues" evidence="1">
    <location>
        <begin position="677"/>
        <end position="701"/>
    </location>
</feature>
<dbReference type="FunCoup" id="Q9U1Q6">
    <property type="interactions" value="1602"/>
</dbReference>
<proteinExistence type="evidence at protein level"/>
<dbReference type="CTD" id="173221"/>
<evidence type="ECO:0000313" key="2">
    <source>
        <dbReference type="EMBL" id="CAB60426.3"/>
    </source>
</evidence>
<dbReference type="Proteomes" id="UP000001940">
    <property type="component" value="Chromosome I"/>
</dbReference>
<dbReference type="WormBase" id="Y87G2A.1">
    <property type="protein sequence ID" value="CE40292"/>
    <property type="gene ID" value="WBGene00013593"/>
</dbReference>
<dbReference type="PaxDb" id="6239-Y87G2A.1"/>
<dbReference type="RefSeq" id="NP_493373.2">
    <property type="nucleotide sequence ID" value="NM_060972.4"/>
</dbReference>
<dbReference type="KEGG" id="cel:CELE_Y87G2A.1"/>